<dbReference type="PANTHER" id="PTHR47691:SF3">
    <property type="entry name" value="HTH-TYPE TRANSCRIPTIONAL REGULATOR RV0890C-RELATED"/>
    <property type="match status" value="1"/>
</dbReference>
<dbReference type="InterPro" id="IPR001867">
    <property type="entry name" value="OmpR/PhoB-type_DNA-bd"/>
</dbReference>
<dbReference type="SUPFAM" id="SSF52540">
    <property type="entry name" value="P-loop containing nucleoside triphosphate hydrolases"/>
    <property type="match status" value="1"/>
</dbReference>
<dbReference type="Gene3D" id="1.10.10.10">
    <property type="entry name" value="Winged helix-like DNA-binding domain superfamily/Winged helix DNA-binding domain"/>
    <property type="match status" value="1"/>
</dbReference>
<feature type="DNA-binding region" description="OmpR/PhoB-type" evidence="3">
    <location>
        <begin position="1"/>
        <end position="96"/>
    </location>
</feature>
<dbReference type="InterPro" id="IPR005158">
    <property type="entry name" value="BTAD"/>
</dbReference>
<keyword evidence="2 3" id="KW-0238">DNA-binding</keyword>
<dbReference type="Pfam" id="PF00486">
    <property type="entry name" value="Trans_reg_C"/>
    <property type="match status" value="1"/>
</dbReference>
<dbReference type="PRINTS" id="PR00364">
    <property type="entry name" value="DISEASERSIST"/>
</dbReference>
<accession>A0ABT9QMB9</accession>
<dbReference type="SUPFAM" id="SSF46894">
    <property type="entry name" value="C-terminal effector domain of the bipartite response regulators"/>
    <property type="match status" value="1"/>
</dbReference>
<sequence length="1082" mass="117398">MRFGVLGPLAVWTADGEPVTVPGLKVRALLADLLIHEGRPVSADRLVDDLWGEESPANPTGALQVRISQLRRALEEAERGGRDLVVSRRPGYLLQADAEAVDAWRFTALVARAQEIDDPRARATLLSDALALWRGAAFADFADEEFTRAAITRLEEQRFLALEQQAEARLELGEHSLLAGELGDLVARYPLRERLRAAHMRALYLAGRQSEALAGYGELRDRLAEELGLDPGSGLVALHQAILRQDPVLDAVPAPAAPAARPRTNLPAPLTGLIGRDEAVAEVCSLLEAGRLVTLTGSGGVGKTRLAVETARRLAGTFADGAWLVELAALDRPSGQEAARSRLAEMVMAVLDVQDTAGSGEQLTSTERLTGALRPRELLLVLDNCEHVVDQVAELAELLLRAVPGLRILATSQEQLALAGEVVWSVPPLEVPGRAADTDLTLLEQSSAVRLFVARAAAAAQAFTLDADTAPAVAVLCRRLDGIPLALELAATRVRALGVHGLVTRLDDRFRLLATGHRGAPPRQQTLMAMIDWSWELLTGTERVVLRRLAVHADGCTLEAAEAVCAGDDVGVPEVLDTLARLVDRSLVVVVHDAQGPRYRLLESVAAYCVERMQEAGEFERVRRRHHHYYTGIVEKAEPHLYGSGQRQWLRRLDAEAANIRGALDSMVRDGDRDRALRLVNAMAWYWFLRGRLTEARRSLEAALAVTGEASAAVRARAMAWQVGIALLQGDATDRPARRREVLRLYEEADDPGGQARAEWFLSYAGIDLGDLTAGEDLQNRALAAFHALGDRWGVAATLCVRAKLAHIRGDLVTLERDSEQSAKLFGELGDRWGQLEAGGWVGALAEMTGDYERAYRVQQDGLHMAEELGLWAEVAGRLAWLGWISLQRGDYERARRFCERASRLATEQSHRPGQIFAEMGLAFAARKDGRLDLAETHLRNLLEQAPWQDTGEVPPPHLPMIMTELGLVTERRGDVEAALALHLRAVDLATRFDSAREMTGALEGLAGVLVLTGDPARAALLLGAAAAARVSSGLPLTPAERGDIDRIAASARDALGEKGFAVEFEHGGGLTIEGVRSVVVR</sequence>
<evidence type="ECO:0000259" key="4">
    <source>
        <dbReference type="PROSITE" id="PS51755"/>
    </source>
</evidence>
<reference evidence="5 6" key="1">
    <citation type="submission" date="2023-07" db="EMBL/GenBank/DDBJ databases">
        <title>Sequencing the genomes of 1000 actinobacteria strains.</title>
        <authorList>
            <person name="Klenk H.-P."/>
        </authorList>
    </citation>
    <scope>NUCLEOTIDE SEQUENCE [LARGE SCALE GENOMIC DNA]</scope>
    <source>
        <strain evidence="5 6">DSM 46740</strain>
    </source>
</reference>
<dbReference type="InterPro" id="IPR058852">
    <property type="entry name" value="HTH_77"/>
</dbReference>
<dbReference type="Gene3D" id="3.40.50.300">
    <property type="entry name" value="P-loop containing nucleotide triphosphate hydrolases"/>
    <property type="match status" value="1"/>
</dbReference>
<dbReference type="Gene3D" id="1.25.40.10">
    <property type="entry name" value="Tetratricopeptide repeat domain"/>
    <property type="match status" value="3"/>
</dbReference>
<evidence type="ECO:0000256" key="1">
    <source>
        <dbReference type="ARBA" id="ARBA00005820"/>
    </source>
</evidence>
<comment type="caution">
    <text evidence="5">The sequence shown here is derived from an EMBL/GenBank/DDBJ whole genome shotgun (WGS) entry which is preliminary data.</text>
</comment>
<dbReference type="Proteomes" id="UP001225356">
    <property type="component" value="Unassembled WGS sequence"/>
</dbReference>
<evidence type="ECO:0000313" key="6">
    <source>
        <dbReference type="Proteomes" id="UP001225356"/>
    </source>
</evidence>
<dbReference type="InterPro" id="IPR011990">
    <property type="entry name" value="TPR-like_helical_dom_sf"/>
</dbReference>
<dbReference type="Pfam" id="PF03704">
    <property type="entry name" value="BTAD"/>
    <property type="match status" value="1"/>
</dbReference>
<dbReference type="SMART" id="SM01043">
    <property type="entry name" value="BTAD"/>
    <property type="match status" value="1"/>
</dbReference>
<gene>
    <name evidence="5" type="ORF">J2853_007112</name>
</gene>
<dbReference type="SUPFAM" id="SSF48452">
    <property type="entry name" value="TPR-like"/>
    <property type="match status" value="3"/>
</dbReference>
<name>A0ABT9QMB9_9ACTN</name>
<dbReference type="CDD" id="cd15831">
    <property type="entry name" value="BTAD"/>
    <property type="match status" value="1"/>
</dbReference>
<keyword evidence="6" id="KW-1185">Reference proteome</keyword>
<protein>
    <submittedName>
        <fullName evidence="5">ATPase/DNA-binding SARP family transcriptional activator</fullName>
    </submittedName>
</protein>
<dbReference type="SMART" id="SM00862">
    <property type="entry name" value="Trans_reg_C"/>
    <property type="match status" value="1"/>
</dbReference>
<comment type="similarity">
    <text evidence="1">Belongs to the AfsR/DnrI/RedD regulatory family.</text>
</comment>
<feature type="domain" description="OmpR/PhoB-type" evidence="4">
    <location>
        <begin position="1"/>
        <end position="96"/>
    </location>
</feature>
<dbReference type="EMBL" id="JAUSQU010000001">
    <property type="protein sequence ID" value="MDP9847901.1"/>
    <property type="molecule type" value="Genomic_DNA"/>
</dbReference>
<proteinExistence type="inferred from homology"/>
<evidence type="ECO:0000256" key="3">
    <source>
        <dbReference type="PROSITE-ProRule" id="PRU01091"/>
    </source>
</evidence>
<dbReference type="PROSITE" id="PS51755">
    <property type="entry name" value="OMPR_PHOB"/>
    <property type="match status" value="1"/>
</dbReference>
<dbReference type="InterPro" id="IPR027417">
    <property type="entry name" value="P-loop_NTPase"/>
</dbReference>
<dbReference type="InterPro" id="IPR036388">
    <property type="entry name" value="WH-like_DNA-bd_sf"/>
</dbReference>
<dbReference type="RefSeq" id="WP_307564949.1">
    <property type="nucleotide sequence ID" value="NZ_JAUSQU010000001.1"/>
</dbReference>
<organism evidence="5 6">
    <name type="scientific">Streptosporangium lutulentum</name>
    <dbReference type="NCBI Taxonomy" id="1461250"/>
    <lineage>
        <taxon>Bacteria</taxon>
        <taxon>Bacillati</taxon>
        <taxon>Actinomycetota</taxon>
        <taxon>Actinomycetes</taxon>
        <taxon>Streptosporangiales</taxon>
        <taxon>Streptosporangiaceae</taxon>
        <taxon>Streptosporangium</taxon>
    </lineage>
</organism>
<evidence type="ECO:0000256" key="2">
    <source>
        <dbReference type="ARBA" id="ARBA00023125"/>
    </source>
</evidence>
<evidence type="ECO:0000313" key="5">
    <source>
        <dbReference type="EMBL" id="MDP9847901.1"/>
    </source>
</evidence>
<dbReference type="Pfam" id="PF25872">
    <property type="entry name" value="HTH_77"/>
    <property type="match status" value="1"/>
</dbReference>
<dbReference type="PANTHER" id="PTHR47691">
    <property type="entry name" value="REGULATOR-RELATED"/>
    <property type="match status" value="1"/>
</dbReference>
<dbReference type="InterPro" id="IPR016032">
    <property type="entry name" value="Sig_transdc_resp-reg_C-effctor"/>
</dbReference>